<dbReference type="InterPro" id="IPR051910">
    <property type="entry name" value="ComF/GntX_DNA_util-trans"/>
</dbReference>
<feature type="domain" description="Phosphoribosyltransferase" evidence="2">
    <location>
        <begin position="150"/>
        <end position="248"/>
    </location>
</feature>
<evidence type="ECO:0008006" key="6">
    <source>
        <dbReference type="Google" id="ProtNLM"/>
    </source>
</evidence>
<dbReference type="AlphaFoldDB" id="A0A255XKN9"/>
<dbReference type="InterPro" id="IPR029057">
    <property type="entry name" value="PRTase-like"/>
</dbReference>
<feature type="domain" description="Double zinc ribbon" evidence="3">
    <location>
        <begin position="11"/>
        <end position="73"/>
    </location>
</feature>
<dbReference type="PANTHER" id="PTHR47505">
    <property type="entry name" value="DNA UTILIZATION PROTEIN YHGH"/>
    <property type="match status" value="1"/>
</dbReference>
<dbReference type="Pfam" id="PF00156">
    <property type="entry name" value="Pribosyltran"/>
    <property type="match status" value="1"/>
</dbReference>
<dbReference type="Gene3D" id="3.40.50.2020">
    <property type="match status" value="1"/>
</dbReference>
<comment type="similarity">
    <text evidence="1">Belongs to the ComF/GntX family.</text>
</comment>
<evidence type="ECO:0000259" key="3">
    <source>
        <dbReference type="Pfam" id="PF18912"/>
    </source>
</evidence>
<evidence type="ECO:0000313" key="5">
    <source>
        <dbReference type="Proteomes" id="UP000216361"/>
    </source>
</evidence>
<evidence type="ECO:0000259" key="2">
    <source>
        <dbReference type="Pfam" id="PF00156"/>
    </source>
</evidence>
<dbReference type="PANTHER" id="PTHR47505:SF1">
    <property type="entry name" value="DNA UTILIZATION PROTEIN YHGH"/>
    <property type="match status" value="1"/>
</dbReference>
<evidence type="ECO:0000256" key="1">
    <source>
        <dbReference type="ARBA" id="ARBA00008007"/>
    </source>
</evidence>
<evidence type="ECO:0000313" key="4">
    <source>
        <dbReference type="EMBL" id="OYQ17563.1"/>
    </source>
</evidence>
<organism evidence="4 5">
    <name type="scientific">Elstera cyanobacteriorum</name>
    <dbReference type="NCBI Taxonomy" id="2022747"/>
    <lineage>
        <taxon>Bacteria</taxon>
        <taxon>Pseudomonadati</taxon>
        <taxon>Pseudomonadota</taxon>
        <taxon>Alphaproteobacteria</taxon>
        <taxon>Rhodospirillales</taxon>
        <taxon>Rhodospirillaceae</taxon>
        <taxon>Elstera</taxon>
    </lineage>
</organism>
<dbReference type="EMBL" id="NOXS01000034">
    <property type="protein sequence ID" value="OYQ17563.1"/>
    <property type="molecule type" value="Genomic_DNA"/>
</dbReference>
<gene>
    <name evidence="4" type="ORF">CHR90_16030</name>
</gene>
<proteinExistence type="inferred from homology"/>
<dbReference type="Proteomes" id="UP000216361">
    <property type="component" value="Unassembled WGS sequence"/>
</dbReference>
<dbReference type="InterPro" id="IPR044005">
    <property type="entry name" value="DZR_2"/>
</dbReference>
<dbReference type="CDD" id="cd06223">
    <property type="entry name" value="PRTases_typeI"/>
    <property type="match status" value="1"/>
</dbReference>
<dbReference type="InterPro" id="IPR000836">
    <property type="entry name" value="PRTase_dom"/>
</dbReference>
<dbReference type="SUPFAM" id="SSF53271">
    <property type="entry name" value="PRTase-like"/>
    <property type="match status" value="1"/>
</dbReference>
<protein>
    <recommendedName>
        <fullName evidence="6">Amidophosphoribosyltransferase</fullName>
    </recommendedName>
</protein>
<name>A0A255XKN9_9PROT</name>
<reference evidence="4 5" key="1">
    <citation type="submission" date="2017-07" db="EMBL/GenBank/DDBJ databases">
        <title>Elstera cyanobacteriorum sp. nov., a novel bacterium isolated from cyanobacterial aggregates in a eutrophic lake.</title>
        <authorList>
            <person name="Cai H."/>
        </authorList>
    </citation>
    <scope>NUCLEOTIDE SEQUENCE [LARGE SCALE GENOMIC DNA]</scope>
    <source>
        <strain evidence="4 5">TH019</strain>
    </source>
</reference>
<sequence length="258" mass="27847">MRSASRPLAWALDWALPRRCAACGATVATDGGLCADCWPRLTFLAPPFGTRPLCQCCGVPLLPLESLTCAACLRQPPRFRRARAALLYDDASKPLILRFKHADRTEGARLFGRWMVRAGGEVLESVDLLVPVPLHPLRLLTRQFNQAALLARAVGQESGVPLALTALQRVRATGMQRHRSRAERRRNLAQAIRVTPGQAAELTGRHIAVIDDVLTTGATLDACAKVLLATGAASVQALVLARVPAPGDQEAQEALRMS</sequence>
<keyword evidence="5" id="KW-1185">Reference proteome</keyword>
<dbReference type="OrthoDB" id="9779910at2"/>
<accession>A0A255XKN9</accession>
<comment type="caution">
    <text evidence="4">The sequence shown here is derived from an EMBL/GenBank/DDBJ whole genome shotgun (WGS) entry which is preliminary data.</text>
</comment>
<dbReference type="Pfam" id="PF18912">
    <property type="entry name" value="DZR_2"/>
    <property type="match status" value="1"/>
</dbReference>